<dbReference type="KEGG" id="vg:65114634"/>
<organism evidence="1 2">
    <name type="scientific">Gordonia phage NatB6</name>
    <dbReference type="NCBI Taxonomy" id="2250322"/>
    <lineage>
        <taxon>Viruses</taxon>
        <taxon>Duplodnaviria</taxon>
        <taxon>Heunggongvirae</taxon>
        <taxon>Uroviricota</taxon>
        <taxon>Caudoviricetes</taxon>
        <taxon>Zierdtviridae</taxon>
        <taxon>Emilbogenvirinae</taxon>
        <taxon>Foxborovirus</taxon>
        <taxon>Foxborovirus NatB6</taxon>
    </lineage>
</organism>
<evidence type="ECO:0000313" key="2">
    <source>
        <dbReference type="Proteomes" id="UP000259879"/>
    </source>
</evidence>
<dbReference type="GeneID" id="65114634"/>
<evidence type="ECO:0000313" key="1">
    <source>
        <dbReference type="EMBL" id="AXH50292.1"/>
    </source>
</evidence>
<dbReference type="RefSeq" id="YP_010096973.1">
    <property type="nucleotide sequence ID" value="NC_055755.1"/>
</dbReference>
<gene>
    <name evidence="1" type="primary">12</name>
    <name evidence="1" type="ORF">SEA_NATB6_12</name>
</gene>
<sequence>MSAMRFRDEFAVEWMRTGRTASELNVYDVVTWSSSIQSEPTRSEEVAESAARWLNAQPGIVLARVITRTVREERDHWWHPWRTTGVSKWFEWGELADGSPIVEIDPAV</sequence>
<proteinExistence type="predicted"/>
<name>A0A345L4U0_9CAUD</name>
<dbReference type="Proteomes" id="UP000259879">
    <property type="component" value="Segment"/>
</dbReference>
<dbReference type="EMBL" id="MH536824">
    <property type="protein sequence ID" value="AXH50292.1"/>
    <property type="molecule type" value="Genomic_DNA"/>
</dbReference>
<keyword evidence="2" id="KW-1185">Reference proteome</keyword>
<protein>
    <submittedName>
        <fullName evidence="1">Uncharacterized protein</fullName>
    </submittedName>
</protein>
<reference evidence="1 2" key="1">
    <citation type="submission" date="2018-06" db="EMBL/GenBank/DDBJ databases">
        <authorList>
            <person name="Burkert N.A."/>
            <person name="Costello E."/>
            <person name="Grana D.J."/>
            <person name="Pejavara N.C."/>
            <person name="Picknally G.M."/>
            <person name="Christen E.M."/>
            <person name="Williams K.C."/>
            <person name="Merlino C.O."/>
            <person name="McCann M.P."/>
            <person name="Lee-Soety J.Y."/>
            <person name="Washington J.M."/>
            <person name="Garlena R.A."/>
            <person name="Russell D.A."/>
            <person name="Pope W.H."/>
            <person name="Jacobs-Sera D."/>
            <person name="Hendrix R.W."/>
            <person name="Hatfull G.F."/>
        </authorList>
    </citation>
    <scope>NUCLEOTIDE SEQUENCE [LARGE SCALE GENOMIC DNA]</scope>
</reference>
<accession>A0A345L4U0</accession>